<accession>D2W1A5</accession>
<dbReference type="OrthoDB" id="10546094at2759"/>
<dbReference type="KEGG" id="ngr:NAEGRDRAFT_53921"/>
<evidence type="ECO:0000313" key="2">
    <source>
        <dbReference type="Proteomes" id="UP000006671"/>
    </source>
</evidence>
<dbReference type="GeneID" id="8856707"/>
<keyword evidence="2" id="KW-1185">Reference proteome</keyword>
<proteinExistence type="predicted"/>
<dbReference type="RefSeq" id="XP_002669894.1">
    <property type="nucleotide sequence ID" value="XM_002669848.1"/>
</dbReference>
<dbReference type="AlphaFoldDB" id="D2W1A5"/>
<organism evidence="2">
    <name type="scientific">Naegleria gruberi</name>
    <name type="common">Amoeba</name>
    <dbReference type="NCBI Taxonomy" id="5762"/>
    <lineage>
        <taxon>Eukaryota</taxon>
        <taxon>Discoba</taxon>
        <taxon>Heterolobosea</taxon>
        <taxon>Tetramitia</taxon>
        <taxon>Eutetramitia</taxon>
        <taxon>Vahlkampfiidae</taxon>
        <taxon>Naegleria</taxon>
    </lineage>
</organism>
<dbReference type="InParanoid" id="D2W1A5"/>
<dbReference type="Proteomes" id="UP000006671">
    <property type="component" value="Unassembled WGS sequence"/>
</dbReference>
<name>D2W1A5_NAEGR</name>
<dbReference type="EMBL" id="GG738921">
    <property type="protein sequence ID" value="EFC37150.1"/>
    <property type="molecule type" value="Genomic_DNA"/>
</dbReference>
<protein>
    <submittedName>
        <fullName evidence="1">Predicted protein</fullName>
    </submittedName>
</protein>
<dbReference type="VEuPathDB" id="AmoebaDB:NAEGRDRAFT_53921"/>
<reference evidence="1 2" key="1">
    <citation type="journal article" date="2010" name="Cell">
        <title>The genome of Naegleria gruberi illuminates early eukaryotic versatility.</title>
        <authorList>
            <person name="Fritz-Laylin L.K."/>
            <person name="Prochnik S.E."/>
            <person name="Ginger M.L."/>
            <person name="Dacks J.B."/>
            <person name="Carpenter M.L."/>
            <person name="Field M.C."/>
            <person name="Kuo A."/>
            <person name="Paredez A."/>
            <person name="Chapman J."/>
            <person name="Pham J."/>
            <person name="Shu S."/>
            <person name="Neupane R."/>
            <person name="Cipriano M."/>
            <person name="Mancuso J."/>
            <person name="Tu H."/>
            <person name="Salamov A."/>
            <person name="Lindquist E."/>
            <person name="Shapiro H."/>
            <person name="Lucas S."/>
            <person name="Grigoriev I.V."/>
            <person name="Cande W.Z."/>
            <person name="Fulton C."/>
            <person name="Rokhsar D.S."/>
            <person name="Dawson S.C."/>
        </authorList>
    </citation>
    <scope>NUCLEOTIDE SEQUENCE [LARGE SCALE GENOMIC DNA]</scope>
    <source>
        <strain evidence="1 2">NEG-M</strain>
    </source>
</reference>
<gene>
    <name evidence="1" type="ORF">NAEGRDRAFT_53921</name>
</gene>
<sequence>MAQDNTTDELNEFFNDLLESNVEGGDNPLLQQQEQEQQDDELLHPISCSYCRKNHRDIPIQQSDFENYYNMAQNGVLKDDVINAILFGCQALIDQRLGDKEASKLSFNKARKLIQPYFDNIDDINVGCVYFLFCSFEASNANYRKVALYYNILKTFVDEIVKMENSNIKLTTQMKRLKSRTRFIEMTMSTSQDIDCNNPLAIAKMFPRLVYVATGVDGFAELCAKLEHLDKDRIEEHLATVDSVCIFMNNHMRQMDESGDRKNVIDLMGNIVSNGMKLASYLTVDNDNWEKIMTYSTNITTATENPLFVFLPAAVVSHVAMAAKQHLRLWSLIRLGMVSDFFQGKNTLSQLIYQSYRALSILSTRFDRVQKFYSDLYQELEHFIKEYFTQQNQLDSTLLNNTTIVIDNNTATTTNEPLLPDLQPPPPESSFTSMLDDSFFFDPPQHFE</sequence>
<dbReference type="eggNOG" id="ENOG502T1N4">
    <property type="taxonomic scope" value="Eukaryota"/>
</dbReference>
<evidence type="ECO:0000313" key="1">
    <source>
        <dbReference type="EMBL" id="EFC37150.1"/>
    </source>
</evidence>